<proteinExistence type="inferred from homology"/>
<name>A0A1I1TM34_9BACI</name>
<dbReference type="GO" id="GO:0016020">
    <property type="term" value="C:membrane"/>
    <property type="evidence" value="ECO:0007669"/>
    <property type="project" value="InterPro"/>
</dbReference>
<evidence type="ECO:0000259" key="2">
    <source>
        <dbReference type="Pfam" id="PF01464"/>
    </source>
</evidence>
<gene>
    <name evidence="3" type="ORF">SAMN05216238_102346</name>
</gene>
<evidence type="ECO:0000313" key="4">
    <source>
        <dbReference type="Proteomes" id="UP000199474"/>
    </source>
</evidence>
<feature type="domain" description="Transglycosylase SLT" evidence="2">
    <location>
        <begin position="107"/>
        <end position="214"/>
    </location>
</feature>
<dbReference type="Pfam" id="PF01464">
    <property type="entry name" value="SLT"/>
    <property type="match status" value="1"/>
</dbReference>
<dbReference type="SUPFAM" id="SSF53955">
    <property type="entry name" value="Lysozyme-like"/>
    <property type="match status" value="1"/>
</dbReference>
<dbReference type="InterPro" id="IPR023346">
    <property type="entry name" value="Lysozyme-like_dom_sf"/>
</dbReference>
<dbReference type="STRING" id="640948.SAMN05216238_102346"/>
<comment type="similarity">
    <text evidence="1">Belongs to the transglycosylase Slt family.</text>
</comment>
<keyword evidence="4" id="KW-1185">Reference proteome</keyword>
<reference evidence="4" key="1">
    <citation type="submission" date="2016-10" db="EMBL/GenBank/DDBJ databases">
        <authorList>
            <person name="Varghese N."/>
            <person name="Submissions S."/>
        </authorList>
    </citation>
    <scope>NUCLEOTIDE SEQUENCE [LARGE SCALE GENOMIC DNA]</scope>
    <source>
        <strain evidence="4">DSM 22530</strain>
    </source>
</reference>
<dbReference type="OrthoDB" id="9815002at2"/>
<dbReference type="Gene3D" id="1.10.530.10">
    <property type="match status" value="1"/>
</dbReference>
<protein>
    <submittedName>
        <fullName evidence="3">Soluble lytic murein transglycosylase</fullName>
    </submittedName>
</protein>
<dbReference type="EMBL" id="FOMR01000002">
    <property type="protein sequence ID" value="SFD59702.1"/>
    <property type="molecule type" value="Genomic_DNA"/>
</dbReference>
<dbReference type="PANTHER" id="PTHR37423:SF2">
    <property type="entry name" value="MEMBRANE-BOUND LYTIC MUREIN TRANSGLYCOSYLASE C"/>
    <property type="match status" value="1"/>
</dbReference>
<dbReference type="InterPro" id="IPR000189">
    <property type="entry name" value="Transglyc_AS"/>
</dbReference>
<dbReference type="GO" id="GO:0000270">
    <property type="term" value="P:peptidoglycan metabolic process"/>
    <property type="evidence" value="ECO:0007669"/>
    <property type="project" value="InterPro"/>
</dbReference>
<evidence type="ECO:0000313" key="3">
    <source>
        <dbReference type="EMBL" id="SFD59702.1"/>
    </source>
</evidence>
<evidence type="ECO:0000256" key="1">
    <source>
        <dbReference type="ARBA" id="ARBA00007734"/>
    </source>
</evidence>
<dbReference type="InterPro" id="IPR008258">
    <property type="entry name" value="Transglycosylase_SLT_dom_1"/>
</dbReference>
<sequence length="225" mass="24447">MDIRSLQTFIQQQALATMTSSLSGSSREKSSVSGLPFKLMLQQQMQVNSLSAGQDASPLNLTGQPPLNYNVNNVTNSLPKAFSSENAISNLQYPSVNTQAETGFDSYIEKASEKYGVDRNLIKSVIDAESNYNPNAKSHAGAQGLMQLMPATAAGLGVSNPYDPAQNIDGGTNYLKQMLDKYNGKIEMALAAYNAGPGNVDKYQGIPPFKETRQYVEKVMNRYVT</sequence>
<dbReference type="Proteomes" id="UP000199474">
    <property type="component" value="Unassembled WGS sequence"/>
</dbReference>
<dbReference type="RefSeq" id="WP_090081724.1">
    <property type="nucleotide sequence ID" value="NZ_FOMR01000002.1"/>
</dbReference>
<dbReference type="AlphaFoldDB" id="A0A1I1TM34"/>
<dbReference type="CDD" id="cd00254">
    <property type="entry name" value="LT-like"/>
    <property type="match status" value="1"/>
</dbReference>
<organism evidence="3 4">
    <name type="scientific">Lentibacillus persicus</name>
    <dbReference type="NCBI Taxonomy" id="640948"/>
    <lineage>
        <taxon>Bacteria</taxon>
        <taxon>Bacillati</taxon>
        <taxon>Bacillota</taxon>
        <taxon>Bacilli</taxon>
        <taxon>Bacillales</taxon>
        <taxon>Bacillaceae</taxon>
        <taxon>Lentibacillus</taxon>
    </lineage>
</organism>
<dbReference type="PROSITE" id="PS00922">
    <property type="entry name" value="TRANSGLYCOSYLASE"/>
    <property type="match status" value="1"/>
</dbReference>
<dbReference type="PANTHER" id="PTHR37423">
    <property type="entry name" value="SOLUBLE LYTIC MUREIN TRANSGLYCOSYLASE-RELATED"/>
    <property type="match status" value="1"/>
</dbReference>
<accession>A0A1I1TM34</accession>
<dbReference type="GO" id="GO:0008933">
    <property type="term" value="F:peptidoglycan lytic transglycosylase activity"/>
    <property type="evidence" value="ECO:0007669"/>
    <property type="project" value="InterPro"/>
</dbReference>